<dbReference type="OrthoDB" id="6431454at2759"/>
<dbReference type="PhylomeDB" id="E9FTM7"/>
<protein>
    <submittedName>
        <fullName evidence="2">Uncharacterized protein</fullName>
    </submittedName>
</protein>
<gene>
    <name evidence="2" type="ORF">DAPPUDRAFT_310436</name>
</gene>
<dbReference type="HOGENOM" id="CLU_795176_0_0_1"/>
<organism evidence="2 3">
    <name type="scientific">Daphnia pulex</name>
    <name type="common">Water flea</name>
    <dbReference type="NCBI Taxonomy" id="6669"/>
    <lineage>
        <taxon>Eukaryota</taxon>
        <taxon>Metazoa</taxon>
        <taxon>Ecdysozoa</taxon>
        <taxon>Arthropoda</taxon>
        <taxon>Crustacea</taxon>
        <taxon>Branchiopoda</taxon>
        <taxon>Diplostraca</taxon>
        <taxon>Cladocera</taxon>
        <taxon>Anomopoda</taxon>
        <taxon>Daphniidae</taxon>
        <taxon>Daphnia</taxon>
    </lineage>
</organism>
<feature type="compositionally biased region" description="Polar residues" evidence="1">
    <location>
        <begin position="130"/>
        <end position="160"/>
    </location>
</feature>
<feature type="compositionally biased region" description="Gly residues" evidence="1">
    <location>
        <begin position="31"/>
        <end position="42"/>
    </location>
</feature>
<feature type="region of interest" description="Disordered" evidence="1">
    <location>
        <begin position="125"/>
        <end position="183"/>
    </location>
</feature>
<proteinExistence type="predicted"/>
<sequence length="389" mass="41291">MSEHELRIQRSLQKLNVPEWYKNNARSGIGGSTTSGSAGGSNGSATTATNGSSHVNANNTGVLRRRDYHGGSISLRNGGWSGLSSANRDAGTASSMTSLGSAMSRSGTPTRVVIPTRVRADWRNIKSSRESLSSPAETCNSPSWNGGPTSLSSTQQSFSRWGSGRSSYSTCPSPAPSTSSSASAYRTSLLNQHGRAPYLGWRSQEKLNSNPAPLSIYQSPAERLASTLLTKTGDVGRSESRAEAEPTPPQLLPQRQQQDEQQETDEVVRSSIRQVTSAIVHYVSESSDGDQPPSPASRNGLSRSPERHPLEALSRSPSPRRQRCVWLESSFVGGGTSPTSHHANATSPSGSSPGRPESPPSTGSSHHLHHHRSTTSTATNGRPGELMLA</sequence>
<feature type="region of interest" description="Disordered" evidence="1">
    <location>
        <begin position="31"/>
        <end position="110"/>
    </location>
</feature>
<accession>E9FTM7</accession>
<feature type="compositionally biased region" description="Low complexity" evidence="1">
    <location>
        <begin position="166"/>
        <end position="183"/>
    </location>
</feature>
<dbReference type="EMBL" id="GL732524">
    <property type="protein sequence ID" value="EFX89611.1"/>
    <property type="molecule type" value="Genomic_DNA"/>
</dbReference>
<name>E9FTM7_DAPPU</name>
<dbReference type="InParanoid" id="E9FTM7"/>
<feature type="region of interest" description="Disordered" evidence="1">
    <location>
        <begin position="283"/>
        <end position="389"/>
    </location>
</feature>
<dbReference type="Proteomes" id="UP000000305">
    <property type="component" value="Unassembled WGS sequence"/>
</dbReference>
<feature type="compositionally biased region" description="Polar residues" evidence="1">
    <location>
        <begin position="337"/>
        <end position="346"/>
    </location>
</feature>
<reference evidence="2 3" key="1">
    <citation type="journal article" date="2011" name="Science">
        <title>The ecoresponsive genome of Daphnia pulex.</title>
        <authorList>
            <person name="Colbourne J.K."/>
            <person name="Pfrender M.E."/>
            <person name="Gilbert D."/>
            <person name="Thomas W.K."/>
            <person name="Tucker A."/>
            <person name="Oakley T.H."/>
            <person name="Tokishita S."/>
            <person name="Aerts A."/>
            <person name="Arnold G.J."/>
            <person name="Basu M.K."/>
            <person name="Bauer D.J."/>
            <person name="Caceres C.E."/>
            <person name="Carmel L."/>
            <person name="Casola C."/>
            <person name="Choi J.H."/>
            <person name="Detter J.C."/>
            <person name="Dong Q."/>
            <person name="Dusheyko S."/>
            <person name="Eads B.D."/>
            <person name="Frohlich T."/>
            <person name="Geiler-Samerotte K.A."/>
            <person name="Gerlach D."/>
            <person name="Hatcher P."/>
            <person name="Jogdeo S."/>
            <person name="Krijgsveld J."/>
            <person name="Kriventseva E.V."/>
            <person name="Kultz D."/>
            <person name="Laforsch C."/>
            <person name="Lindquist E."/>
            <person name="Lopez J."/>
            <person name="Manak J.R."/>
            <person name="Muller J."/>
            <person name="Pangilinan J."/>
            <person name="Patwardhan R.P."/>
            <person name="Pitluck S."/>
            <person name="Pritham E.J."/>
            <person name="Rechtsteiner A."/>
            <person name="Rho M."/>
            <person name="Rogozin I.B."/>
            <person name="Sakarya O."/>
            <person name="Salamov A."/>
            <person name="Schaack S."/>
            <person name="Shapiro H."/>
            <person name="Shiga Y."/>
            <person name="Skalitzky C."/>
            <person name="Smith Z."/>
            <person name="Souvorov A."/>
            <person name="Sung W."/>
            <person name="Tang Z."/>
            <person name="Tsuchiya D."/>
            <person name="Tu H."/>
            <person name="Vos H."/>
            <person name="Wang M."/>
            <person name="Wolf Y.I."/>
            <person name="Yamagata H."/>
            <person name="Yamada T."/>
            <person name="Ye Y."/>
            <person name="Shaw J.R."/>
            <person name="Andrews J."/>
            <person name="Crease T.J."/>
            <person name="Tang H."/>
            <person name="Lucas S.M."/>
            <person name="Robertson H.M."/>
            <person name="Bork P."/>
            <person name="Koonin E.V."/>
            <person name="Zdobnov E.M."/>
            <person name="Grigoriev I.V."/>
            <person name="Lynch M."/>
            <person name="Boore J.L."/>
        </authorList>
    </citation>
    <scope>NUCLEOTIDE SEQUENCE [LARGE SCALE GENOMIC DNA]</scope>
</reference>
<feature type="compositionally biased region" description="Basic and acidic residues" evidence="1">
    <location>
        <begin position="234"/>
        <end position="244"/>
    </location>
</feature>
<evidence type="ECO:0000313" key="3">
    <source>
        <dbReference type="Proteomes" id="UP000000305"/>
    </source>
</evidence>
<feature type="compositionally biased region" description="Low complexity" evidence="1">
    <location>
        <begin position="347"/>
        <end position="365"/>
    </location>
</feature>
<feature type="region of interest" description="Disordered" evidence="1">
    <location>
        <begin position="233"/>
        <end position="269"/>
    </location>
</feature>
<dbReference type="AlphaFoldDB" id="E9FTM7"/>
<dbReference type="STRING" id="6669.E9FTM7"/>
<dbReference type="KEGG" id="dpx:DAPPUDRAFT_310436"/>
<evidence type="ECO:0000313" key="2">
    <source>
        <dbReference type="EMBL" id="EFX89611.1"/>
    </source>
</evidence>
<keyword evidence="3" id="KW-1185">Reference proteome</keyword>
<feature type="compositionally biased region" description="Low complexity" evidence="1">
    <location>
        <begin position="43"/>
        <end position="53"/>
    </location>
</feature>
<evidence type="ECO:0000256" key="1">
    <source>
        <dbReference type="SAM" id="MobiDB-lite"/>
    </source>
</evidence>
<dbReference type="OMA" id="NSHRMND"/>
<feature type="compositionally biased region" description="Polar residues" evidence="1">
    <location>
        <begin position="82"/>
        <end position="109"/>
    </location>
</feature>